<dbReference type="InterPro" id="IPR018392">
    <property type="entry name" value="LysM"/>
</dbReference>
<evidence type="ECO:0000256" key="1">
    <source>
        <dbReference type="SAM" id="SignalP"/>
    </source>
</evidence>
<evidence type="ECO:0000313" key="4">
    <source>
        <dbReference type="Proteomes" id="UP001597414"/>
    </source>
</evidence>
<name>A0ABW5B747_9BACT</name>
<dbReference type="PANTHER" id="PTHR21666:SF270">
    <property type="entry name" value="MUREIN HYDROLASE ACTIVATOR ENVC"/>
    <property type="match status" value="1"/>
</dbReference>
<reference evidence="4" key="1">
    <citation type="journal article" date="2019" name="Int. J. Syst. Evol. Microbiol.">
        <title>The Global Catalogue of Microorganisms (GCM) 10K type strain sequencing project: providing services to taxonomists for standard genome sequencing and annotation.</title>
        <authorList>
            <consortium name="The Broad Institute Genomics Platform"/>
            <consortium name="The Broad Institute Genome Sequencing Center for Infectious Disease"/>
            <person name="Wu L."/>
            <person name="Ma J."/>
        </authorList>
    </citation>
    <scope>NUCLEOTIDE SEQUENCE [LARGE SCALE GENOMIC DNA]</scope>
    <source>
        <strain evidence="4">KCTC 19812</strain>
    </source>
</reference>
<accession>A0ABW5B747</accession>
<organism evidence="3 4">
    <name type="scientific">Shivajiella indica</name>
    <dbReference type="NCBI Taxonomy" id="872115"/>
    <lineage>
        <taxon>Bacteria</taxon>
        <taxon>Pseudomonadati</taxon>
        <taxon>Bacteroidota</taxon>
        <taxon>Cytophagia</taxon>
        <taxon>Cytophagales</taxon>
        <taxon>Cyclobacteriaceae</taxon>
        <taxon>Shivajiella</taxon>
    </lineage>
</organism>
<dbReference type="Pfam" id="PF01476">
    <property type="entry name" value="LysM"/>
    <property type="match status" value="1"/>
</dbReference>
<dbReference type="SMART" id="SM00257">
    <property type="entry name" value="LysM"/>
    <property type="match status" value="1"/>
</dbReference>
<feature type="domain" description="LysM" evidence="2">
    <location>
        <begin position="303"/>
        <end position="347"/>
    </location>
</feature>
<dbReference type="RefSeq" id="WP_380800893.1">
    <property type="nucleotide sequence ID" value="NZ_JBHUIV010000010.1"/>
</dbReference>
<feature type="chain" id="PRO_5047187597" evidence="1">
    <location>
        <begin position="24"/>
        <end position="348"/>
    </location>
</feature>
<dbReference type="CDD" id="cd00118">
    <property type="entry name" value="LysM"/>
    <property type="match status" value="1"/>
</dbReference>
<keyword evidence="1" id="KW-0732">Signal</keyword>
<dbReference type="SUPFAM" id="SSF54106">
    <property type="entry name" value="LysM domain"/>
    <property type="match status" value="1"/>
</dbReference>
<dbReference type="EMBL" id="JBHUIV010000010">
    <property type="protein sequence ID" value="MFD2201006.1"/>
    <property type="molecule type" value="Genomic_DNA"/>
</dbReference>
<dbReference type="InterPro" id="IPR016047">
    <property type="entry name" value="M23ase_b-sheet_dom"/>
</dbReference>
<evidence type="ECO:0000259" key="2">
    <source>
        <dbReference type="PROSITE" id="PS51782"/>
    </source>
</evidence>
<dbReference type="PROSITE" id="PS51782">
    <property type="entry name" value="LYSM"/>
    <property type="match status" value="1"/>
</dbReference>
<sequence>MKYREIRLLFLFLLCMGSFGVHAQNFPRIIKKPKEQTQPGTPATNPILRDLRLFDPQKYLQDITRETDSLLYKDYVNLKKRLSIVAEDTLSLVWAPTNQLVQVSEQILIDSIWVTAFEYYSAWDSKKINIYDFNPKDFKDTVYVKLYDTFFGTDWKLPLDQTIITSEFGFRRYRWHHGTDLKLRVGDPIYSTFDGIVRIRSYDRTGYGYYVVVRHKNGLETLYGHLSKILVDVGQEVKAGDVLGLGGSTGRSTGPHLHFEVRYQGLSINPTELYDFNVGRLKSDIYMITSASFDHVTKTQESVYHRVRSGENLSVIARRYGVRVSTLTRLNNISTSTVLRVGQRLRIR</sequence>
<dbReference type="InterPro" id="IPR036779">
    <property type="entry name" value="LysM_dom_sf"/>
</dbReference>
<dbReference type="InterPro" id="IPR050570">
    <property type="entry name" value="Cell_wall_metabolism_enzyme"/>
</dbReference>
<dbReference type="Gene3D" id="2.70.70.10">
    <property type="entry name" value="Glucose Permease (Domain IIA)"/>
    <property type="match status" value="1"/>
</dbReference>
<feature type="signal peptide" evidence="1">
    <location>
        <begin position="1"/>
        <end position="23"/>
    </location>
</feature>
<keyword evidence="4" id="KW-1185">Reference proteome</keyword>
<dbReference type="InterPro" id="IPR011055">
    <property type="entry name" value="Dup_hybrid_motif"/>
</dbReference>
<dbReference type="Gene3D" id="3.10.350.10">
    <property type="entry name" value="LysM domain"/>
    <property type="match status" value="1"/>
</dbReference>
<comment type="caution">
    <text evidence="3">The sequence shown here is derived from an EMBL/GenBank/DDBJ whole genome shotgun (WGS) entry which is preliminary data.</text>
</comment>
<dbReference type="CDD" id="cd12797">
    <property type="entry name" value="M23_peptidase"/>
    <property type="match status" value="1"/>
</dbReference>
<dbReference type="Pfam" id="PF01551">
    <property type="entry name" value="Peptidase_M23"/>
    <property type="match status" value="1"/>
</dbReference>
<dbReference type="Proteomes" id="UP001597414">
    <property type="component" value="Unassembled WGS sequence"/>
</dbReference>
<gene>
    <name evidence="3" type="ORF">ACFSKV_05470</name>
</gene>
<dbReference type="SUPFAM" id="SSF51261">
    <property type="entry name" value="Duplicated hybrid motif"/>
    <property type="match status" value="1"/>
</dbReference>
<protein>
    <submittedName>
        <fullName evidence="3">Peptidoglycan DD-metalloendopeptidase family protein</fullName>
    </submittedName>
</protein>
<proteinExistence type="predicted"/>
<dbReference type="PANTHER" id="PTHR21666">
    <property type="entry name" value="PEPTIDASE-RELATED"/>
    <property type="match status" value="1"/>
</dbReference>
<evidence type="ECO:0000313" key="3">
    <source>
        <dbReference type="EMBL" id="MFD2201006.1"/>
    </source>
</evidence>